<organism evidence="2 3">
    <name type="scientific">Cannabis sativa</name>
    <name type="common">Hemp</name>
    <name type="synonym">Marijuana</name>
    <dbReference type="NCBI Taxonomy" id="3483"/>
    <lineage>
        <taxon>Eukaryota</taxon>
        <taxon>Viridiplantae</taxon>
        <taxon>Streptophyta</taxon>
        <taxon>Embryophyta</taxon>
        <taxon>Tracheophyta</taxon>
        <taxon>Spermatophyta</taxon>
        <taxon>Magnoliopsida</taxon>
        <taxon>eudicotyledons</taxon>
        <taxon>Gunneridae</taxon>
        <taxon>Pentapetalae</taxon>
        <taxon>rosids</taxon>
        <taxon>fabids</taxon>
        <taxon>Rosales</taxon>
        <taxon>Cannabaceae</taxon>
        <taxon>Cannabis</taxon>
    </lineage>
</organism>
<dbReference type="InterPro" id="IPR036242">
    <property type="entry name" value="Agglutinin_dom_sf"/>
</dbReference>
<evidence type="ECO:0000259" key="1">
    <source>
        <dbReference type="SMART" id="SM00791"/>
    </source>
</evidence>
<dbReference type="CDD" id="cd20216">
    <property type="entry name" value="PFM_HFR-2-like"/>
    <property type="match status" value="1"/>
</dbReference>
<feature type="domain" description="Agglutinin" evidence="1">
    <location>
        <begin position="164"/>
        <end position="306"/>
    </location>
</feature>
<dbReference type="Gene3D" id="2.80.10.50">
    <property type="match status" value="2"/>
</dbReference>
<sequence length="509" mass="57893">MSSSILPRFVVIKSKDLGKYLKRVSKEESKKKGVPDTFLNFLGDDITSRYIKFEVVTAEKNGELVHIKCCHNNKYLSVDESDMSIEATALEPIEEDGPTSTMFKPIKQEEEEEYFQFLHPSIGLYVCISPPNEYYPAEDYGLCLGEISTFKYNVFKILDWESLVLFPKTIHVAFKVPGKDNHNYLCSSKIMDHQTLQYNIPKDIGDVRISNEISTSGDGYVRIKNISSGMYWMTSLTSWILSESRDSTGQDKDTLFWPVKLADNIIALRALKNSNFCQSVSSDVFFDCLNAHAPTITNEVKLEVVENIISKSISRVEFHKDEAKVYNLNVVQKGYASADNYENEENEVSLKFSYQKTSSSNFGSSHSLKLGSKTTLDVDFIPFIAETGIEFSVDYSYKHHWEETTTTETLAEAIYTAKVPGKTKVKVTLVATQGMCDVPFSYTQRDILYDGKVLIRNMDDGVYKGVNMFNFEFRSEYETLDPTCNHKIHECTTSINQLIDLSIDRLNID</sequence>
<dbReference type="InterPro" id="IPR004991">
    <property type="entry name" value="Aerolysin-like"/>
</dbReference>
<dbReference type="InterPro" id="IPR008998">
    <property type="entry name" value="Agglutinin"/>
</dbReference>
<dbReference type="AlphaFoldDB" id="A0A7J6ETP4"/>
<dbReference type="Gene3D" id="2.170.15.10">
    <property type="entry name" value="Proaerolysin, chain A, domain 3"/>
    <property type="match status" value="1"/>
</dbReference>
<gene>
    <name evidence="2" type="ORF">F8388_016829</name>
</gene>
<dbReference type="PANTHER" id="PTHR39244">
    <property type="entry name" value="NATTERIN-4"/>
    <property type="match status" value="1"/>
</dbReference>
<dbReference type="SMART" id="SM00791">
    <property type="entry name" value="Agglutinin"/>
    <property type="match status" value="1"/>
</dbReference>
<dbReference type="EMBL" id="JAATIP010000196">
    <property type="protein sequence ID" value="KAF4361020.1"/>
    <property type="molecule type" value="Genomic_DNA"/>
</dbReference>
<dbReference type="Proteomes" id="UP000525078">
    <property type="component" value="Unassembled WGS sequence"/>
</dbReference>
<dbReference type="SUPFAM" id="SSF56973">
    <property type="entry name" value="Aerolisin/ETX pore-forming domain"/>
    <property type="match status" value="1"/>
</dbReference>
<accession>A0A7J6ETP4</accession>
<dbReference type="Pfam" id="PF07468">
    <property type="entry name" value="Agglutinin"/>
    <property type="match status" value="1"/>
</dbReference>
<dbReference type="SUPFAM" id="SSF50382">
    <property type="entry name" value="Agglutinin"/>
    <property type="match status" value="2"/>
</dbReference>
<dbReference type="Pfam" id="PF03318">
    <property type="entry name" value="ETX_MTX2"/>
    <property type="match status" value="1"/>
</dbReference>
<dbReference type="PANTHER" id="PTHR39244:SF5">
    <property type="entry name" value="NATTERIN-3-LIKE"/>
    <property type="match status" value="1"/>
</dbReference>
<evidence type="ECO:0000313" key="2">
    <source>
        <dbReference type="EMBL" id="KAF4361020.1"/>
    </source>
</evidence>
<dbReference type="InterPro" id="IPR053237">
    <property type="entry name" value="Natterin_C"/>
</dbReference>
<protein>
    <recommendedName>
        <fullName evidence="1">Agglutinin domain-containing protein</fullName>
    </recommendedName>
</protein>
<comment type="caution">
    <text evidence="2">The sequence shown here is derived from an EMBL/GenBank/DDBJ whole genome shotgun (WGS) entry which is preliminary data.</text>
</comment>
<reference evidence="2 3" key="1">
    <citation type="journal article" date="2020" name="bioRxiv">
        <title>Sequence and annotation of 42 cannabis genomes reveals extensive copy number variation in cannabinoid synthesis and pathogen resistance genes.</title>
        <authorList>
            <person name="Mckernan K.J."/>
            <person name="Helbert Y."/>
            <person name="Kane L.T."/>
            <person name="Ebling H."/>
            <person name="Zhang L."/>
            <person name="Liu B."/>
            <person name="Eaton Z."/>
            <person name="Mclaughlin S."/>
            <person name="Kingan S."/>
            <person name="Baybayan P."/>
            <person name="Concepcion G."/>
            <person name="Jordan M."/>
            <person name="Riva A."/>
            <person name="Barbazuk W."/>
            <person name="Harkins T."/>
        </authorList>
    </citation>
    <scope>NUCLEOTIDE SEQUENCE [LARGE SCALE GENOMIC DNA]</scope>
    <source>
        <strain evidence="3">cv. Jamaican Lion 4</strain>
        <tissue evidence="2">Leaf</tissue>
    </source>
</reference>
<name>A0A7J6ETP4_CANSA</name>
<evidence type="ECO:0000313" key="3">
    <source>
        <dbReference type="Proteomes" id="UP000525078"/>
    </source>
</evidence>
<proteinExistence type="predicted"/>